<dbReference type="RefSeq" id="WP_111272017.1">
    <property type="nucleotide sequence ID" value="NZ_QKWW01000061.1"/>
</dbReference>
<protein>
    <recommendedName>
        <fullName evidence="1">GGDEF domain-containing protein</fullName>
    </recommendedName>
</protein>
<dbReference type="GO" id="GO:0052621">
    <property type="term" value="F:diguanylate cyclase activity"/>
    <property type="evidence" value="ECO:0007669"/>
    <property type="project" value="TreeGrafter"/>
</dbReference>
<accession>A0A2W6NDN0</accession>
<dbReference type="NCBIfam" id="TIGR00254">
    <property type="entry name" value="GGDEF"/>
    <property type="match status" value="1"/>
</dbReference>
<sequence>MTSFILARYSGEEFVIILANSGEEQAISIAERYRSYVASADWGEYHVTVSIGAATVSVADTEQSLFQQADDALYASKTGGRNRATHASRLVQR</sequence>
<dbReference type="CDD" id="cd01949">
    <property type="entry name" value="GGDEF"/>
    <property type="match status" value="1"/>
</dbReference>
<name>A0A2W6NDN0_9BACL</name>
<dbReference type="InterPro" id="IPR000160">
    <property type="entry name" value="GGDEF_dom"/>
</dbReference>
<dbReference type="Pfam" id="PF00990">
    <property type="entry name" value="GGDEF"/>
    <property type="match status" value="1"/>
</dbReference>
<dbReference type="Gene3D" id="3.30.70.270">
    <property type="match status" value="1"/>
</dbReference>
<dbReference type="PROSITE" id="PS50887">
    <property type="entry name" value="GGDEF"/>
    <property type="match status" value="1"/>
</dbReference>
<dbReference type="PANTHER" id="PTHR45138">
    <property type="entry name" value="REGULATORY COMPONENTS OF SENSORY TRANSDUCTION SYSTEM"/>
    <property type="match status" value="1"/>
</dbReference>
<comment type="caution">
    <text evidence="2">The sequence shown here is derived from an EMBL/GenBank/DDBJ whole genome shotgun (WGS) entry which is preliminary data.</text>
</comment>
<dbReference type="InterPro" id="IPR029787">
    <property type="entry name" value="Nucleotide_cyclase"/>
</dbReference>
<dbReference type="EMBL" id="QKWW01000061">
    <property type="protein sequence ID" value="PZT53809.1"/>
    <property type="molecule type" value="Genomic_DNA"/>
</dbReference>
<organism evidence="2 3">
    <name type="scientific">Paenibacillus silvae</name>
    <dbReference type="NCBI Taxonomy" id="1325358"/>
    <lineage>
        <taxon>Bacteria</taxon>
        <taxon>Bacillati</taxon>
        <taxon>Bacillota</taxon>
        <taxon>Bacilli</taxon>
        <taxon>Bacillales</taxon>
        <taxon>Paenibacillaceae</taxon>
        <taxon>Paenibacillus</taxon>
    </lineage>
</organism>
<dbReference type="GO" id="GO:0005886">
    <property type="term" value="C:plasma membrane"/>
    <property type="evidence" value="ECO:0007669"/>
    <property type="project" value="TreeGrafter"/>
</dbReference>
<gene>
    <name evidence="2" type="ORF">DN757_20380</name>
</gene>
<dbReference type="SUPFAM" id="SSF55073">
    <property type="entry name" value="Nucleotide cyclase"/>
    <property type="match status" value="1"/>
</dbReference>
<evidence type="ECO:0000259" key="1">
    <source>
        <dbReference type="PROSITE" id="PS50887"/>
    </source>
</evidence>
<feature type="domain" description="GGDEF" evidence="1">
    <location>
        <begin position="1"/>
        <end position="89"/>
    </location>
</feature>
<dbReference type="GO" id="GO:0043709">
    <property type="term" value="P:cell adhesion involved in single-species biofilm formation"/>
    <property type="evidence" value="ECO:0007669"/>
    <property type="project" value="TreeGrafter"/>
</dbReference>
<reference evidence="2 3" key="1">
    <citation type="submission" date="2018-06" db="EMBL/GenBank/DDBJ databases">
        <title>Isolation of heavy metals resistant Paenibacillus silvae NC2 from Gold-Copper mine in ZiJin, China.</title>
        <authorList>
            <person name="Xu J."/>
            <person name="Mazhar H.S."/>
            <person name="Rensing C."/>
        </authorList>
    </citation>
    <scope>NUCLEOTIDE SEQUENCE [LARGE SCALE GENOMIC DNA]</scope>
    <source>
        <strain evidence="2 3">NC2</strain>
    </source>
</reference>
<dbReference type="GO" id="GO:1902201">
    <property type="term" value="P:negative regulation of bacterial-type flagellum-dependent cell motility"/>
    <property type="evidence" value="ECO:0007669"/>
    <property type="project" value="TreeGrafter"/>
</dbReference>
<dbReference type="Proteomes" id="UP000249204">
    <property type="component" value="Unassembled WGS sequence"/>
</dbReference>
<dbReference type="InterPro" id="IPR050469">
    <property type="entry name" value="Diguanylate_Cyclase"/>
</dbReference>
<evidence type="ECO:0000313" key="3">
    <source>
        <dbReference type="Proteomes" id="UP000249204"/>
    </source>
</evidence>
<dbReference type="AlphaFoldDB" id="A0A2W6NDN0"/>
<proteinExistence type="predicted"/>
<dbReference type="PANTHER" id="PTHR45138:SF9">
    <property type="entry name" value="DIGUANYLATE CYCLASE DGCM-RELATED"/>
    <property type="match status" value="1"/>
</dbReference>
<evidence type="ECO:0000313" key="2">
    <source>
        <dbReference type="EMBL" id="PZT53809.1"/>
    </source>
</evidence>
<dbReference type="InterPro" id="IPR043128">
    <property type="entry name" value="Rev_trsase/Diguanyl_cyclase"/>
</dbReference>